<dbReference type="GO" id="GO:0030145">
    <property type="term" value="F:manganese ion binding"/>
    <property type="evidence" value="ECO:0007669"/>
    <property type="project" value="UniProtKB-UniRule"/>
</dbReference>
<keyword evidence="14 20" id="KW-0342">GTP-binding</keyword>
<dbReference type="GO" id="GO:0008686">
    <property type="term" value="F:3,4-dihydroxy-2-butanone-4-phosphate synthase activity"/>
    <property type="evidence" value="ECO:0007669"/>
    <property type="project" value="UniProtKB-UniRule"/>
</dbReference>
<gene>
    <name evidence="20" type="primary">ribBA</name>
    <name evidence="24" type="ORF">EKD02_03690</name>
    <name evidence="22" type="ORF">FP507_08095</name>
    <name evidence="23" type="ORF">GJ685_02285</name>
</gene>
<evidence type="ECO:0000256" key="3">
    <source>
        <dbReference type="ARBA" id="ARBA00002284"/>
    </source>
</evidence>
<dbReference type="NCBIfam" id="NF006803">
    <property type="entry name" value="PRK09311.1"/>
    <property type="match status" value="1"/>
</dbReference>
<comment type="pathway">
    <text evidence="4 20">Cofactor biosynthesis; riboflavin biosynthesis; 5-amino-6-(D-ribitylamino)uracil from GTP: step 1/4.</text>
</comment>
<dbReference type="Gene3D" id="3.40.50.10990">
    <property type="entry name" value="GTP cyclohydrolase II"/>
    <property type="match status" value="1"/>
</dbReference>
<keyword evidence="10 20" id="KW-0547">Nucleotide-binding</keyword>
<feature type="region of interest" description="GTP cyclohydrolase II" evidence="20">
    <location>
        <begin position="206"/>
        <end position="410"/>
    </location>
</feature>
<evidence type="ECO:0000256" key="6">
    <source>
        <dbReference type="ARBA" id="ARBA00005520"/>
    </source>
</evidence>
<feature type="active site" description="Proton acceptor; for GTP cyclohydrolase activity" evidence="20">
    <location>
        <position position="333"/>
    </location>
</feature>
<dbReference type="GO" id="GO:0005525">
    <property type="term" value="F:GTP binding"/>
    <property type="evidence" value="ECO:0007669"/>
    <property type="project" value="UniProtKB-KW"/>
</dbReference>
<evidence type="ECO:0000256" key="2">
    <source>
        <dbReference type="ARBA" id="ARBA00001936"/>
    </source>
</evidence>
<comment type="catalytic activity">
    <reaction evidence="19 20">
        <text>GTP + 4 H2O = 2,5-diamino-6-hydroxy-4-(5-phosphoribosylamino)-pyrimidine + formate + 2 phosphate + 3 H(+)</text>
        <dbReference type="Rhea" id="RHEA:23704"/>
        <dbReference type="ChEBI" id="CHEBI:15377"/>
        <dbReference type="ChEBI" id="CHEBI:15378"/>
        <dbReference type="ChEBI" id="CHEBI:15740"/>
        <dbReference type="ChEBI" id="CHEBI:37565"/>
        <dbReference type="ChEBI" id="CHEBI:43474"/>
        <dbReference type="ChEBI" id="CHEBI:58614"/>
        <dbReference type="EC" id="3.5.4.25"/>
    </reaction>
</comment>
<evidence type="ECO:0000313" key="25">
    <source>
        <dbReference type="Proteomes" id="UP000279908"/>
    </source>
</evidence>
<dbReference type="RefSeq" id="WP_011890616.1">
    <property type="nucleotide sequence ID" value="NZ_CP041698.1"/>
</dbReference>
<evidence type="ECO:0000256" key="20">
    <source>
        <dbReference type="HAMAP-Rule" id="MF_01283"/>
    </source>
</evidence>
<dbReference type="NCBIfam" id="NF001591">
    <property type="entry name" value="PRK00393.1"/>
    <property type="match status" value="1"/>
</dbReference>
<dbReference type="InterPro" id="IPR017945">
    <property type="entry name" value="DHBP_synth_RibB-like_a/b_dom"/>
</dbReference>
<dbReference type="GO" id="GO:0003935">
    <property type="term" value="F:GTP cyclohydrolase II activity"/>
    <property type="evidence" value="ECO:0007669"/>
    <property type="project" value="UniProtKB-UniRule"/>
</dbReference>
<evidence type="ECO:0000256" key="18">
    <source>
        <dbReference type="ARBA" id="ARBA00043932"/>
    </source>
</evidence>
<dbReference type="HAMAP" id="MF_00180">
    <property type="entry name" value="RibB"/>
    <property type="match status" value="1"/>
</dbReference>
<evidence type="ECO:0000256" key="9">
    <source>
        <dbReference type="ARBA" id="ARBA00022723"/>
    </source>
</evidence>
<feature type="binding site" evidence="20">
    <location>
        <position position="277"/>
    </location>
    <ligand>
        <name>GTP</name>
        <dbReference type="ChEBI" id="CHEBI:37565"/>
    </ligand>
</feature>
<keyword evidence="17 20" id="KW-0511">Multifunctional enzyme</keyword>
<evidence type="ECO:0000313" key="27">
    <source>
        <dbReference type="Proteomes" id="UP000489351"/>
    </source>
</evidence>
<dbReference type="SUPFAM" id="SSF142695">
    <property type="entry name" value="RibA-like"/>
    <property type="match status" value="1"/>
</dbReference>
<feature type="binding site" evidence="20">
    <location>
        <position position="31"/>
    </location>
    <ligand>
        <name>Mg(2+)</name>
        <dbReference type="ChEBI" id="CHEBI:18420"/>
        <label>1</label>
    </ligand>
</feature>
<comment type="caution">
    <text evidence="24">The sequence shown here is derived from an EMBL/GenBank/DDBJ whole genome shotgun (WGS) entry which is preliminary data.</text>
</comment>
<evidence type="ECO:0000256" key="5">
    <source>
        <dbReference type="ARBA" id="ARBA00004904"/>
    </source>
</evidence>
<evidence type="ECO:0000256" key="19">
    <source>
        <dbReference type="ARBA" id="ARBA00049295"/>
    </source>
</evidence>
<evidence type="ECO:0000256" key="12">
    <source>
        <dbReference type="ARBA" id="ARBA00022833"/>
    </source>
</evidence>
<reference evidence="23 27" key="3">
    <citation type="submission" date="2019-11" db="EMBL/GenBank/DDBJ databases">
        <title>Green- and brown-colored morphotypes of Chlorobia in the stratified aquatic ecosystems of Kandalaksha Gulf (White Sea): A model for study of the accessory genome evolution.</title>
        <authorList>
            <person name="Grouzdev D.S."/>
        </authorList>
    </citation>
    <scope>NUCLEOTIDE SEQUENCE [LARGE SCALE GENOMIC DNA]</scope>
    <source>
        <strain evidence="23 27">ZM</strain>
    </source>
</reference>
<dbReference type="InterPro" id="IPR000926">
    <property type="entry name" value="RibA"/>
</dbReference>
<keyword evidence="13 20" id="KW-0460">Magnesium</keyword>
<sequence>MENKRIDTIESALEDIGQGKLVIVIDDEERENEGDFIAAADKVTTEMINFITKEARGLLCVAVTMDRAKELQLEPMVQRNTSQHETNFTVSVDAIAEGVTTGISVYDRAMTIKMLGDETSHADSFSRPGHIFPLRAMDGGVLRRVGHTEAAVDLARLAGCSPVGLLCEILHEDGSMARLADLMTIKEKFGLKLITIKDLVAFQMRRSKLVQRAVESNIPTAYGEFRLMAYESFTDQQNHMAFVKGDVSTDEPVLVRVHSQCATGDTFASLRCDCGNQLASALRMIEKEGRGVLVYLMQEGRGIGLINKLKAYNLQDDGFDTVEANEELGFKADLRDYGIGAQILQDLGVRKMRLMTNNPKKVVGLEGYGLEIVERVPLEIEPNAVNKTYLETKRDKMGHMISCSCGSGNH</sequence>
<accession>A0A3S0L161</accession>
<evidence type="ECO:0000256" key="17">
    <source>
        <dbReference type="ARBA" id="ARBA00023268"/>
    </source>
</evidence>
<evidence type="ECO:0000256" key="14">
    <source>
        <dbReference type="ARBA" id="ARBA00023134"/>
    </source>
</evidence>
<name>A0A3S0L161_CHLPH</name>
<comment type="pathway">
    <text evidence="5 20">Cofactor biosynthesis; riboflavin biosynthesis; 2-hydroxy-3-oxobutyl phosphate from D-ribulose 5-phosphate: step 1/1.</text>
</comment>
<keyword evidence="27" id="KW-1185">Reference proteome</keyword>
<dbReference type="InterPro" id="IPR032677">
    <property type="entry name" value="GTP_cyclohydro_II"/>
</dbReference>
<comment type="cofactor">
    <cofactor evidence="20">
        <name>Zn(2+)</name>
        <dbReference type="ChEBI" id="CHEBI:29105"/>
    </cofactor>
    <text evidence="20">Binds 1 zinc ion per subunit.</text>
</comment>
<evidence type="ECO:0000256" key="1">
    <source>
        <dbReference type="ARBA" id="ARBA00000141"/>
    </source>
</evidence>
<feature type="binding site" evidence="20">
    <location>
        <position position="147"/>
    </location>
    <ligand>
        <name>Mg(2+)</name>
        <dbReference type="ChEBI" id="CHEBI:18420"/>
        <label>2</label>
    </ligand>
</feature>
<keyword evidence="16 20" id="KW-0456">Lyase</keyword>
<dbReference type="CDD" id="cd00641">
    <property type="entry name" value="GTP_cyclohydro2"/>
    <property type="match status" value="1"/>
</dbReference>
<dbReference type="UniPathway" id="UPA00275">
    <property type="reaction ID" value="UER00399"/>
</dbReference>
<dbReference type="Proteomes" id="UP000489351">
    <property type="component" value="Unassembled WGS sequence"/>
</dbReference>
<dbReference type="HAMAP" id="MF_01283">
    <property type="entry name" value="RibBA"/>
    <property type="match status" value="1"/>
</dbReference>
<feature type="domain" description="GTP cyclohydrolase II" evidence="21">
    <location>
        <begin position="212"/>
        <end position="377"/>
    </location>
</feature>
<keyword evidence="11 20" id="KW-0378">Hydrolase</keyword>
<feature type="binding site" evidence="20">
    <location>
        <begin position="144"/>
        <end position="148"/>
    </location>
    <ligand>
        <name>D-ribulose 5-phosphate</name>
        <dbReference type="ChEBI" id="CHEBI:58121"/>
    </ligand>
</feature>
<feature type="binding site" evidence="20">
    <location>
        <position position="261"/>
    </location>
    <ligand>
        <name>Zn(2+)</name>
        <dbReference type="ChEBI" id="CHEBI:29105"/>
        <note>catalytic</note>
    </ligand>
</feature>
<dbReference type="OMA" id="ECRGLIC"/>
<evidence type="ECO:0000313" key="26">
    <source>
        <dbReference type="Proteomes" id="UP000327458"/>
    </source>
</evidence>
<dbReference type="InterPro" id="IPR036144">
    <property type="entry name" value="RibA-like_sf"/>
</dbReference>
<dbReference type="FunFam" id="3.40.50.10990:FF:000001">
    <property type="entry name" value="Riboflavin biosynthesis protein RibBA"/>
    <property type="match status" value="1"/>
</dbReference>
<evidence type="ECO:0000256" key="13">
    <source>
        <dbReference type="ARBA" id="ARBA00022842"/>
    </source>
</evidence>
<dbReference type="Pfam" id="PF00925">
    <property type="entry name" value="GTP_cyclohydro2"/>
    <property type="match status" value="1"/>
</dbReference>
<feature type="site" description="Essential for DHBP synthase activity" evidence="20">
    <location>
        <position position="168"/>
    </location>
</feature>
<dbReference type="SUPFAM" id="SSF55821">
    <property type="entry name" value="YrdC/RibB"/>
    <property type="match status" value="1"/>
</dbReference>
<dbReference type="PIRSF" id="PIRSF001259">
    <property type="entry name" value="RibA"/>
    <property type="match status" value="1"/>
</dbReference>
<proteinExistence type="inferred from homology"/>
<dbReference type="EMBL" id="WUBZ01000005">
    <property type="protein sequence ID" value="MWV53890.1"/>
    <property type="molecule type" value="Genomic_DNA"/>
</dbReference>
<feature type="binding site" evidence="20">
    <location>
        <position position="274"/>
    </location>
    <ligand>
        <name>Zn(2+)</name>
        <dbReference type="ChEBI" id="CHEBI:29105"/>
        <note>catalytic</note>
    </ligand>
</feature>
<dbReference type="GO" id="GO:0009231">
    <property type="term" value="P:riboflavin biosynthetic process"/>
    <property type="evidence" value="ECO:0007669"/>
    <property type="project" value="UniProtKB-UniRule"/>
</dbReference>
<reference evidence="22 26" key="2">
    <citation type="submission" date="2019-07" db="EMBL/GenBank/DDBJ databases">
        <title>Draft genome Sequence of Chlorobium phaeovibrioides sp. strain PhvTcv-s14, from the Phylum Chlorobi.</title>
        <authorList>
            <person name="Babenko V."/>
            <person name="Boldyreva D."/>
            <person name="Kanygina A."/>
            <person name="Selezneva O."/>
            <person name="Akopiyan T."/>
            <person name="Lunina O."/>
        </authorList>
    </citation>
    <scope>NUCLEOTIDE SEQUENCE [LARGE SCALE GENOMIC DNA]</scope>
    <source>
        <strain evidence="22 26">GrTcv12</strain>
    </source>
</reference>
<comment type="function">
    <text evidence="18 20">Catalyzes the conversion of GTP to 2,5-diamino-6-ribosylamino-4(3H)-pyrimidinone 5'-phosphate (DARP), formate and pyrophosphate.</text>
</comment>
<dbReference type="InterPro" id="IPR016299">
    <property type="entry name" value="Riboflavin_synth_RibBA"/>
</dbReference>
<dbReference type="NCBIfam" id="TIGR00505">
    <property type="entry name" value="ribA"/>
    <property type="match status" value="1"/>
</dbReference>
<protein>
    <recommendedName>
        <fullName evidence="20">Riboflavin biosynthesis protein RibBA</fullName>
    </recommendedName>
    <domain>
        <recommendedName>
            <fullName evidence="20">3,4-dihydroxy-2-butanone 4-phosphate synthase</fullName>
            <shortName evidence="20">DHBP synthase</shortName>
            <ecNumber evidence="20">4.1.99.12</ecNumber>
        </recommendedName>
    </domain>
    <domain>
        <recommendedName>
            <fullName evidence="20">GTP cyclohydrolase-2</fullName>
            <ecNumber evidence="20">3.5.4.25</ecNumber>
        </recommendedName>
        <alternativeName>
            <fullName evidence="20">GTP cyclohydrolase II</fullName>
        </alternativeName>
    </domain>
</protein>
<comment type="similarity">
    <text evidence="7 20">In the C-terminal section; belongs to the GTP cyclohydrolase II family.</text>
</comment>
<feature type="binding site" evidence="20">
    <location>
        <position position="168"/>
    </location>
    <ligand>
        <name>D-ribulose 5-phosphate</name>
        <dbReference type="ChEBI" id="CHEBI:58121"/>
    </ligand>
</feature>
<dbReference type="Proteomes" id="UP000327458">
    <property type="component" value="Unassembled WGS sequence"/>
</dbReference>
<feature type="active site" description="Nucleophile; for GTP cyclohydrolase activity" evidence="20">
    <location>
        <position position="335"/>
    </location>
</feature>
<evidence type="ECO:0000256" key="4">
    <source>
        <dbReference type="ARBA" id="ARBA00004853"/>
    </source>
</evidence>
<evidence type="ECO:0000256" key="7">
    <source>
        <dbReference type="ARBA" id="ARBA00008976"/>
    </source>
</evidence>
<comment type="function">
    <text evidence="3 20">Catalyzes the conversion of D-ribulose 5-phosphate to formate and 3,4-dihydroxy-2-butanone 4-phosphate.</text>
</comment>
<dbReference type="NCBIfam" id="TIGR00506">
    <property type="entry name" value="ribB"/>
    <property type="match status" value="1"/>
</dbReference>
<feature type="site" description="Essential for DHBP synthase activity" evidence="20">
    <location>
        <position position="130"/>
    </location>
</feature>
<dbReference type="EMBL" id="VMRG01000001">
    <property type="protein sequence ID" value="KAA6233011.1"/>
    <property type="molecule type" value="Genomic_DNA"/>
</dbReference>
<dbReference type="AlphaFoldDB" id="A0A3S0L161"/>
<comment type="cofactor">
    <cofactor evidence="2">
        <name>Mn(2+)</name>
        <dbReference type="ChEBI" id="CHEBI:29035"/>
    </cofactor>
</comment>
<feature type="binding site" evidence="20">
    <location>
        <position position="321"/>
    </location>
    <ligand>
        <name>GTP</name>
        <dbReference type="ChEBI" id="CHEBI:37565"/>
    </ligand>
</feature>
<dbReference type="PANTHER" id="PTHR21327">
    <property type="entry name" value="GTP CYCLOHYDROLASE II-RELATED"/>
    <property type="match status" value="1"/>
</dbReference>
<evidence type="ECO:0000256" key="16">
    <source>
        <dbReference type="ARBA" id="ARBA00023239"/>
    </source>
</evidence>
<dbReference type="GO" id="GO:0000287">
    <property type="term" value="F:magnesium ion binding"/>
    <property type="evidence" value="ECO:0007669"/>
    <property type="project" value="UniProtKB-UniRule"/>
</dbReference>
<dbReference type="PANTHER" id="PTHR21327:SF18">
    <property type="entry name" value="3,4-DIHYDROXY-2-BUTANONE 4-PHOSPHATE SYNTHASE"/>
    <property type="match status" value="1"/>
</dbReference>
<feature type="binding site" evidence="20">
    <location>
        <position position="361"/>
    </location>
    <ligand>
        <name>GTP</name>
        <dbReference type="ChEBI" id="CHEBI:37565"/>
    </ligand>
</feature>
<dbReference type="InterPro" id="IPR000422">
    <property type="entry name" value="DHBP_synthase_RibB"/>
</dbReference>
<dbReference type="Proteomes" id="UP000279908">
    <property type="component" value="Unassembled WGS sequence"/>
</dbReference>
<dbReference type="GO" id="GO:0005829">
    <property type="term" value="C:cytosol"/>
    <property type="evidence" value="ECO:0007669"/>
    <property type="project" value="TreeGrafter"/>
</dbReference>
<evidence type="ECO:0000256" key="11">
    <source>
        <dbReference type="ARBA" id="ARBA00022801"/>
    </source>
</evidence>
<evidence type="ECO:0000256" key="15">
    <source>
        <dbReference type="ARBA" id="ARBA00023211"/>
    </source>
</evidence>
<dbReference type="EMBL" id="RXYK01000004">
    <property type="protein sequence ID" value="RTY38784.1"/>
    <property type="molecule type" value="Genomic_DNA"/>
</dbReference>
<dbReference type="SMR" id="A0A3S0L161"/>
<evidence type="ECO:0000313" key="24">
    <source>
        <dbReference type="EMBL" id="RTY38784.1"/>
    </source>
</evidence>
<dbReference type="EC" id="4.1.99.12" evidence="20"/>
<feature type="binding site" evidence="20">
    <location>
        <position position="35"/>
    </location>
    <ligand>
        <name>D-ribulose 5-phosphate</name>
        <dbReference type="ChEBI" id="CHEBI:58121"/>
    </ligand>
</feature>
<comment type="similarity">
    <text evidence="6 20">In the N-terminal section; belongs to the DHBP synthase family.</text>
</comment>
<feature type="binding site" evidence="20">
    <location>
        <position position="356"/>
    </location>
    <ligand>
        <name>GTP</name>
        <dbReference type="ChEBI" id="CHEBI:37565"/>
    </ligand>
</feature>
<reference evidence="24 25" key="1">
    <citation type="submission" date="2018-12" db="EMBL/GenBank/DDBJ databases">
        <authorList>
            <person name="Lunina O.N."/>
            <person name="Grouzdev D.S."/>
            <person name="Gorlenko V.M."/>
            <person name="Savvichev A.S."/>
        </authorList>
    </citation>
    <scope>NUCLEOTIDE SEQUENCE [LARGE SCALE GENOMIC DNA]</scope>
    <source>
        <strain evidence="24 25">BrKhr-17</strain>
    </source>
</reference>
<evidence type="ECO:0000256" key="10">
    <source>
        <dbReference type="ARBA" id="ARBA00022741"/>
    </source>
</evidence>
<keyword evidence="15 20" id="KW-0464">Manganese</keyword>
<comment type="cofactor">
    <cofactor evidence="20">
        <name>Mg(2+)</name>
        <dbReference type="ChEBI" id="CHEBI:18420"/>
    </cofactor>
    <cofactor evidence="20">
        <name>Mn(2+)</name>
        <dbReference type="ChEBI" id="CHEBI:29035"/>
    </cofactor>
    <text evidence="20">Binds 2 divalent metal cations per subunit. Magnesium or manganese.</text>
</comment>
<keyword evidence="12 20" id="KW-0862">Zinc</keyword>
<dbReference type="HAMAP" id="MF_00179">
    <property type="entry name" value="RibA"/>
    <property type="match status" value="1"/>
</dbReference>
<feature type="region of interest" description="DHBP synthase" evidence="20">
    <location>
        <begin position="1"/>
        <end position="205"/>
    </location>
</feature>
<dbReference type="FunFam" id="3.90.870.10:FF:000001">
    <property type="entry name" value="Riboflavin biosynthesis protein RibBA"/>
    <property type="match status" value="1"/>
</dbReference>
<keyword evidence="9 20" id="KW-0479">Metal-binding</keyword>
<evidence type="ECO:0000259" key="21">
    <source>
        <dbReference type="Pfam" id="PF00925"/>
    </source>
</evidence>
<organism evidence="24 25">
    <name type="scientific">Chlorobium phaeovibrioides</name>
    <dbReference type="NCBI Taxonomy" id="1094"/>
    <lineage>
        <taxon>Bacteria</taxon>
        <taxon>Pseudomonadati</taxon>
        <taxon>Chlorobiota</taxon>
        <taxon>Chlorobiia</taxon>
        <taxon>Chlorobiales</taxon>
        <taxon>Chlorobiaceae</taxon>
        <taxon>Chlorobium/Pelodictyon group</taxon>
        <taxon>Chlorobium</taxon>
    </lineage>
</organism>
<keyword evidence="8 20" id="KW-0686">Riboflavin biosynthesis</keyword>
<comment type="catalytic activity">
    <reaction evidence="1 20">
        <text>D-ribulose 5-phosphate = (2S)-2-hydroxy-3-oxobutyl phosphate + formate + H(+)</text>
        <dbReference type="Rhea" id="RHEA:18457"/>
        <dbReference type="ChEBI" id="CHEBI:15378"/>
        <dbReference type="ChEBI" id="CHEBI:15740"/>
        <dbReference type="ChEBI" id="CHEBI:58121"/>
        <dbReference type="ChEBI" id="CHEBI:58830"/>
        <dbReference type="EC" id="4.1.99.12"/>
    </reaction>
</comment>
<feature type="binding site" evidence="20">
    <location>
        <begin position="256"/>
        <end position="260"/>
    </location>
    <ligand>
        <name>GTP</name>
        <dbReference type="ChEBI" id="CHEBI:37565"/>
    </ligand>
</feature>
<evidence type="ECO:0000313" key="23">
    <source>
        <dbReference type="EMBL" id="MWV53890.1"/>
    </source>
</evidence>
<evidence type="ECO:0000313" key="22">
    <source>
        <dbReference type="EMBL" id="KAA6233011.1"/>
    </source>
</evidence>
<dbReference type="GO" id="GO:0008270">
    <property type="term" value="F:zinc ion binding"/>
    <property type="evidence" value="ECO:0007669"/>
    <property type="project" value="UniProtKB-UniRule"/>
</dbReference>
<feature type="binding site" evidence="20">
    <location>
        <position position="272"/>
    </location>
    <ligand>
        <name>Zn(2+)</name>
        <dbReference type="ChEBI" id="CHEBI:29105"/>
        <note>catalytic</note>
    </ligand>
</feature>
<feature type="binding site" evidence="20">
    <location>
        <begin position="30"/>
        <end position="31"/>
    </location>
    <ligand>
        <name>D-ribulose 5-phosphate</name>
        <dbReference type="ChEBI" id="CHEBI:58121"/>
    </ligand>
</feature>
<feature type="binding site" evidence="20">
    <location>
        <position position="31"/>
    </location>
    <ligand>
        <name>Mg(2+)</name>
        <dbReference type="ChEBI" id="CHEBI:18420"/>
        <label>2</label>
    </ligand>
</feature>
<evidence type="ECO:0000256" key="8">
    <source>
        <dbReference type="ARBA" id="ARBA00022619"/>
    </source>
</evidence>
<dbReference type="Gene3D" id="3.90.870.10">
    <property type="entry name" value="DHBP synthase"/>
    <property type="match status" value="1"/>
</dbReference>
<feature type="binding site" evidence="20">
    <location>
        <begin position="299"/>
        <end position="301"/>
    </location>
    <ligand>
        <name>GTP</name>
        <dbReference type="ChEBI" id="CHEBI:37565"/>
    </ligand>
</feature>
<dbReference type="Pfam" id="PF00926">
    <property type="entry name" value="DHBP_synthase"/>
    <property type="match status" value="1"/>
</dbReference>
<dbReference type="EC" id="3.5.4.25" evidence="20"/>